<dbReference type="Pfam" id="PF07589">
    <property type="entry name" value="PEP-CTERM"/>
    <property type="match status" value="1"/>
</dbReference>
<gene>
    <name evidence="3" type="ORF">GJA_4962</name>
</gene>
<evidence type="ECO:0000259" key="2">
    <source>
        <dbReference type="Pfam" id="PF07589"/>
    </source>
</evidence>
<dbReference type="AlphaFoldDB" id="W0VD36"/>
<dbReference type="RefSeq" id="WP_051781264.1">
    <property type="nucleotide sequence ID" value="NZ_BCTH01000123.1"/>
</dbReference>
<dbReference type="EMBL" id="HG322949">
    <property type="protein sequence ID" value="CDG85565.1"/>
    <property type="molecule type" value="Genomic_DNA"/>
</dbReference>
<dbReference type="STRING" id="1349767.GJA_4962"/>
<feature type="signal peptide" evidence="1">
    <location>
        <begin position="1"/>
        <end position="20"/>
    </location>
</feature>
<dbReference type="HOGENOM" id="CLU_1576388_0_0_4"/>
<feature type="domain" description="Ice-binding protein C-terminal" evidence="2">
    <location>
        <begin position="141"/>
        <end position="166"/>
    </location>
</feature>
<accession>W0VD36</accession>
<protein>
    <submittedName>
        <fullName evidence="3">PEP-CTERM putative exosortase interaction domain protein</fullName>
    </submittedName>
</protein>
<dbReference type="Proteomes" id="UP000027604">
    <property type="component" value="Chromosome I"/>
</dbReference>
<keyword evidence="1" id="KW-0732">Signal</keyword>
<sequence length="168" mass="17392">MELKPLLLAAMLTVSSSAFADNYTAPTRTLGGGPLIWITTPAAGIGTLHRPGPFTDTYTFNYSGDPGLASIGFSGLSFLDHHINFTSATLNGISIPTRNAGLNASAYATALPVSGLLTLIIHGYTLSPTGYTGMLNVVISAVPEPASDAMLLGGLTLLGMLARRRRAA</sequence>
<keyword evidence="4" id="KW-1185">Reference proteome</keyword>
<name>W0VD36_9BURK</name>
<dbReference type="KEGG" id="jag:GJA_4962"/>
<dbReference type="OrthoDB" id="8754432at2"/>
<dbReference type="InterPro" id="IPR013424">
    <property type="entry name" value="Ice-binding_C"/>
</dbReference>
<dbReference type="PATRIC" id="fig|1349767.4.peg.1582"/>
<dbReference type="NCBIfam" id="TIGR02595">
    <property type="entry name" value="PEP_CTERM"/>
    <property type="match status" value="1"/>
</dbReference>
<evidence type="ECO:0000313" key="4">
    <source>
        <dbReference type="Proteomes" id="UP000027604"/>
    </source>
</evidence>
<evidence type="ECO:0000256" key="1">
    <source>
        <dbReference type="SAM" id="SignalP"/>
    </source>
</evidence>
<evidence type="ECO:0000313" key="3">
    <source>
        <dbReference type="EMBL" id="CDG85565.1"/>
    </source>
</evidence>
<reference evidence="3 4" key="1">
    <citation type="journal article" date="2015" name="Genome Announc.">
        <title>Genome Sequence of Mushroom Soft-Rot Pathogen Janthinobacterium agaricidamnosum.</title>
        <authorList>
            <person name="Graupner K."/>
            <person name="Lackner G."/>
            <person name="Hertweck C."/>
        </authorList>
    </citation>
    <scope>NUCLEOTIDE SEQUENCE [LARGE SCALE GENOMIC DNA]</scope>
    <source>
        <strain evidence="4">NBRC 102515 / DSM 9628</strain>
    </source>
</reference>
<proteinExistence type="predicted"/>
<dbReference type="NCBIfam" id="NF038126">
    <property type="entry name" value="PEP_CTERM_FxDxF"/>
    <property type="match status" value="1"/>
</dbReference>
<feature type="chain" id="PRO_5004798267" evidence="1">
    <location>
        <begin position="21"/>
        <end position="168"/>
    </location>
</feature>
<organism evidence="3 4">
    <name type="scientific">Janthinobacterium agaricidamnosum NBRC 102515 = DSM 9628</name>
    <dbReference type="NCBI Taxonomy" id="1349767"/>
    <lineage>
        <taxon>Bacteria</taxon>
        <taxon>Pseudomonadati</taxon>
        <taxon>Pseudomonadota</taxon>
        <taxon>Betaproteobacteria</taxon>
        <taxon>Burkholderiales</taxon>
        <taxon>Oxalobacteraceae</taxon>
        <taxon>Janthinobacterium</taxon>
    </lineage>
</organism>